<keyword evidence="3 5" id="KW-1133">Transmembrane helix</keyword>
<dbReference type="GO" id="GO:0009977">
    <property type="term" value="F:proton motive force dependent protein transmembrane transporter activity"/>
    <property type="evidence" value="ECO:0007669"/>
    <property type="project" value="TreeGrafter"/>
</dbReference>
<evidence type="ECO:0000256" key="1">
    <source>
        <dbReference type="ARBA" id="ARBA00004141"/>
    </source>
</evidence>
<evidence type="ECO:0000313" key="6">
    <source>
        <dbReference type="EMBL" id="OGM77443.1"/>
    </source>
</evidence>
<reference evidence="6 7" key="1">
    <citation type="journal article" date="2016" name="Nat. Commun.">
        <title>Thousands of microbial genomes shed light on interconnected biogeochemical processes in an aquifer system.</title>
        <authorList>
            <person name="Anantharaman K."/>
            <person name="Brown C.T."/>
            <person name="Hug L.A."/>
            <person name="Sharon I."/>
            <person name="Castelle C.J."/>
            <person name="Probst A.J."/>
            <person name="Thomas B.C."/>
            <person name="Singh A."/>
            <person name="Wilkins M.J."/>
            <person name="Karaoz U."/>
            <person name="Brodie E.L."/>
            <person name="Williams K.H."/>
            <person name="Hubbard S.S."/>
            <person name="Banfield J.F."/>
        </authorList>
    </citation>
    <scope>NUCLEOTIDE SEQUENCE [LARGE SCALE GENOMIC DNA]</scope>
</reference>
<dbReference type="PRINTS" id="PR01840">
    <property type="entry name" value="TATCFAMILY"/>
</dbReference>
<sequence>MENIKALGSPEVKEALAKYSHYLVEARKKIIFTLIVFVLATFVGFFFYEQIIKFLVDFLSLTGINIVFTSPFQFINLAISCGVATGIIFSFPLLVFQIMSFLKPALRGKEYKMIMRLLPFSLILFALGFSFGVFIMKWQVQIFLSRAVSIGIGNILDISKLLSVVLLTSALMGIGFQFPILLLLLLRIGLITNGQLRKIRKWVYLGSFVFALLLPPDSILADVLLSLPLIILYEITLILDRTFDGHRLT</sequence>
<evidence type="ECO:0000256" key="4">
    <source>
        <dbReference type="ARBA" id="ARBA00023136"/>
    </source>
</evidence>
<dbReference type="GO" id="GO:0043953">
    <property type="term" value="P:protein transport by the Tat complex"/>
    <property type="evidence" value="ECO:0007669"/>
    <property type="project" value="UniProtKB-UniRule"/>
</dbReference>
<keyword evidence="5" id="KW-0811">Translocation</keyword>
<keyword evidence="5" id="KW-0813">Transport</keyword>
<dbReference type="HAMAP" id="MF_00902">
    <property type="entry name" value="TatC"/>
    <property type="match status" value="1"/>
</dbReference>
<dbReference type="AlphaFoldDB" id="A0A1F8CM65"/>
<comment type="subcellular location">
    <subcellularLocation>
        <location evidence="5">Cell membrane</location>
        <topology evidence="5">Multi-pass membrane protein</topology>
    </subcellularLocation>
    <subcellularLocation>
        <location evidence="1">Membrane</location>
        <topology evidence="1">Multi-pass membrane protein</topology>
    </subcellularLocation>
</comment>
<dbReference type="Proteomes" id="UP000178430">
    <property type="component" value="Unassembled WGS sequence"/>
</dbReference>
<comment type="caution">
    <text evidence="6">The sequence shown here is derived from an EMBL/GenBank/DDBJ whole genome shotgun (WGS) entry which is preliminary data.</text>
</comment>
<protein>
    <recommendedName>
        <fullName evidence="5">Sec-independent protein translocase protein TatC</fullName>
    </recommendedName>
</protein>
<keyword evidence="2 5" id="KW-0812">Transmembrane</keyword>
<feature type="transmembrane region" description="Helical" evidence="5">
    <location>
        <begin position="72"/>
        <end position="96"/>
    </location>
</feature>
<dbReference type="PANTHER" id="PTHR30371:SF0">
    <property type="entry name" value="SEC-INDEPENDENT PROTEIN TRANSLOCASE PROTEIN TATC, CHLOROPLASTIC-RELATED"/>
    <property type="match status" value="1"/>
</dbReference>
<name>A0A1F8CM65_9BACT</name>
<dbReference type="PANTHER" id="PTHR30371">
    <property type="entry name" value="SEC-INDEPENDENT PROTEIN TRANSLOCASE PROTEIN TATC"/>
    <property type="match status" value="1"/>
</dbReference>
<keyword evidence="4 5" id="KW-0472">Membrane</keyword>
<comment type="similarity">
    <text evidence="5">Belongs to the TatC family.</text>
</comment>
<keyword evidence="5" id="KW-0653">Protein transport</keyword>
<evidence type="ECO:0000256" key="5">
    <source>
        <dbReference type="HAMAP-Rule" id="MF_00902"/>
    </source>
</evidence>
<keyword evidence="5" id="KW-1003">Cell membrane</keyword>
<accession>A0A1F8CM65</accession>
<comment type="caution">
    <text evidence="5">Lacks conserved residue(s) required for the propagation of feature annotation.</text>
</comment>
<dbReference type="GO" id="GO:0065002">
    <property type="term" value="P:intracellular protein transmembrane transport"/>
    <property type="evidence" value="ECO:0007669"/>
    <property type="project" value="TreeGrafter"/>
</dbReference>
<feature type="transmembrane region" description="Helical" evidence="5">
    <location>
        <begin position="164"/>
        <end position="190"/>
    </location>
</feature>
<comment type="subunit">
    <text evidence="5">Forms a complex with TatA.</text>
</comment>
<dbReference type="InterPro" id="IPR002033">
    <property type="entry name" value="TatC"/>
</dbReference>
<feature type="transmembrane region" description="Helical" evidence="5">
    <location>
        <begin position="202"/>
        <end position="219"/>
    </location>
</feature>
<proteinExistence type="inferred from homology"/>
<dbReference type="Pfam" id="PF00902">
    <property type="entry name" value="TatC"/>
    <property type="match status" value="1"/>
</dbReference>
<feature type="transmembrane region" description="Helical" evidence="5">
    <location>
        <begin position="117"/>
        <end position="136"/>
    </location>
</feature>
<evidence type="ECO:0000313" key="7">
    <source>
        <dbReference type="Proteomes" id="UP000178430"/>
    </source>
</evidence>
<comment type="function">
    <text evidence="5">Part of the twin-arginine translocation (Tat) system that transports large folded proteins containing a characteristic twin-arginine motif in their signal peptide across membranes.</text>
</comment>
<gene>
    <name evidence="5" type="primary">tatC</name>
    <name evidence="6" type="ORF">A2197_02995</name>
</gene>
<evidence type="ECO:0000256" key="3">
    <source>
        <dbReference type="ARBA" id="ARBA00022989"/>
    </source>
</evidence>
<feature type="transmembrane region" description="Helical" evidence="5">
    <location>
        <begin position="30"/>
        <end position="52"/>
    </location>
</feature>
<dbReference type="EMBL" id="MGHV01000054">
    <property type="protein sequence ID" value="OGM77443.1"/>
    <property type="molecule type" value="Genomic_DNA"/>
</dbReference>
<dbReference type="GO" id="GO:0033281">
    <property type="term" value="C:TAT protein transport complex"/>
    <property type="evidence" value="ECO:0007669"/>
    <property type="project" value="UniProtKB-UniRule"/>
</dbReference>
<organism evidence="6 7">
    <name type="scientific">Candidatus Woesebacteria bacterium RIFOXYA1_FULL_48_16</name>
    <dbReference type="NCBI Taxonomy" id="1802535"/>
    <lineage>
        <taxon>Bacteria</taxon>
        <taxon>Candidatus Woeseibacteriota</taxon>
    </lineage>
</organism>
<evidence type="ECO:0000256" key="2">
    <source>
        <dbReference type="ARBA" id="ARBA00022692"/>
    </source>
</evidence>